<dbReference type="Gene3D" id="2.60.40.10">
    <property type="entry name" value="Immunoglobulins"/>
    <property type="match status" value="3"/>
</dbReference>
<dbReference type="Pfam" id="PF13927">
    <property type="entry name" value="Ig_3"/>
    <property type="match status" value="2"/>
</dbReference>
<organism evidence="5 6">
    <name type="scientific">Polypedilum vanderplanki</name>
    <name type="common">Sleeping chironomid midge</name>
    <dbReference type="NCBI Taxonomy" id="319348"/>
    <lineage>
        <taxon>Eukaryota</taxon>
        <taxon>Metazoa</taxon>
        <taxon>Ecdysozoa</taxon>
        <taxon>Arthropoda</taxon>
        <taxon>Hexapoda</taxon>
        <taxon>Insecta</taxon>
        <taxon>Pterygota</taxon>
        <taxon>Neoptera</taxon>
        <taxon>Endopterygota</taxon>
        <taxon>Diptera</taxon>
        <taxon>Nematocera</taxon>
        <taxon>Chironomoidea</taxon>
        <taxon>Chironomidae</taxon>
        <taxon>Chironominae</taxon>
        <taxon>Polypedilum</taxon>
        <taxon>Polypedilum</taxon>
    </lineage>
</organism>
<evidence type="ECO:0000313" key="5">
    <source>
        <dbReference type="EMBL" id="KAG5675374.1"/>
    </source>
</evidence>
<dbReference type="Proteomes" id="UP001107558">
    <property type="component" value="Chromosome 2"/>
</dbReference>
<name>A0A9J6C1L6_POLVA</name>
<dbReference type="InterPro" id="IPR003598">
    <property type="entry name" value="Ig_sub2"/>
</dbReference>
<accession>A0A9J6C1L6</accession>
<feature type="domain" description="Ig-like" evidence="3">
    <location>
        <begin position="131"/>
        <end position="216"/>
    </location>
</feature>
<dbReference type="SMART" id="SM00409">
    <property type="entry name" value="IG"/>
    <property type="match status" value="3"/>
</dbReference>
<feature type="chain" id="PRO_5039922774" evidence="2">
    <location>
        <begin position="26"/>
        <end position="475"/>
    </location>
</feature>
<dbReference type="InterPro" id="IPR003599">
    <property type="entry name" value="Ig_sub"/>
</dbReference>
<dbReference type="PANTHER" id="PTHR10075:SF100">
    <property type="entry name" value="FASCICLIN-2"/>
    <property type="match status" value="1"/>
</dbReference>
<dbReference type="EMBL" id="JADBJN010000002">
    <property type="protein sequence ID" value="KAG5675374.1"/>
    <property type="molecule type" value="Genomic_DNA"/>
</dbReference>
<feature type="domain" description="Fibronectin type-III" evidence="4">
    <location>
        <begin position="332"/>
        <end position="439"/>
    </location>
</feature>
<protein>
    <submittedName>
        <fullName evidence="5">Uncharacterized protein</fullName>
    </submittedName>
</protein>
<dbReference type="GO" id="GO:0007156">
    <property type="term" value="P:homophilic cell adhesion via plasma membrane adhesion molecules"/>
    <property type="evidence" value="ECO:0007669"/>
    <property type="project" value="TreeGrafter"/>
</dbReference>
<evidence type="ECO:0000256" key="2">
    <source>
        <dbReference type="SAM" id="SignalP"/>
    </source>
</evidence>
<evidence type="ECO:0000259" key="4">
    <source>
        <dbReference type="PROSITE" id="PS50853"/>
    </source>
</evidence>
<sequence>MEQKNCAKKFILVIILLMLLDAVKCEEDDSEELKRKIDPVFIMPNDEIFIRSVNDNCFVTCNGSDIHWEYPNGTTVDSKKGRIYVEDFSTLGSQAQSLRLIFDTIDENDNGKWTCVGNIDRKSFTMSVYVPIEFEPLQQEISVKEHENVTLNCVAYGNPQPTIHWSFKSISILELEKKLTSHFIKKKDSLFIKNIGRHHSGEYTCKAVQMTFKSITDMKELAIQLNVEYPPEILYSNRSKVNGKLENLVYTKYAVANSTVKLICEADSNPLPTFLWYHNGKKMSHHHINNTDFFSELTVNFHSNNTFGDYKCIARNILNQTSMQIKIIEGKRPEPPHTISLIGSGDKILDIYVGSNMLDPNDPLAITHYRFELVCKDDFVKNNFEWKDPFYEEKEAKINVSYTLINLKPNTTYIVRIAARNVIGLSDWAPMKEFSTLANEPIRNGCISNFSNIYIYLIVVAVALATKNQTGESNE</sequence>
<dbReference type="InterPro" id="IPR007110">
    <property type="entry name" value="Ig-like_dom"/>
</dbReference>
<dbReference type="CDD" id="cd00063">
    <property type="entry name" value="FN3"/>
    <property type="match status" value="1"/>
</dbReference>
<keyword evidence="6" id="KW-1185">Reference proteome</keyword>
<dbReference type="GO" id="GO:0030424">
    <property type="term" value="C:axon"/>
    <property type="evidence" value="ECO:0007669"/>
    <property type="project" value="TreeGrafter"/>
</dbReference>
<dbReference type="InterPro" id="IPR013783">
    <property type="entry name" value="Ig-like_fold"/>
</dbReference>
<evidence type="ECO:0000259" key="3">
    <source>
        <dbReference type="PROSITE" id="PS50835"/>
    </source>
</evidence>
<dbReference type="SUPFAM" id="SSF49265">
    <property type="entry name" value="Fibronectin type III"/>
    <property type="match status" value="1"/>
</dbReference>
<dbReference type="PANTHER" id="PTHR10075">
    <property type="entry name" value="BASIGIN RELATED"/>
    <property type="match status" value="1"/>
</dbReference>
<dbReference type="GO" id="GO:0007411">
    <property type="term" value="P:axon guidance"/>
    <property type="evidence" value="ECO:0007669"/>
    <property type="project" value="TreeGrafter"/>
</dbReference>
<evidence type="ECO:0000313" key="6">
    <source>
        <dbReference type="Proteomes" id="UP001107558"/>
    </source>
</evidence>
<dbReference type="GO" id="GO:0070593">
    <property type="term" value="P:dendrite self-avoidance"/>
    <property type="evidence" value="ECO:0007669"/>
    <property type="project" value="TreeGrafter"/>
</dbReference>
<dbReference type="SUPFAM" id="SSF48726">
    <property type="entry name" value="Immunoglobulin"/>
    <property type="match status" value="2"/>
</dbReference>
<dbReference type="PROSITE" id="PS50853">
    <property type="entry name" value="FN3"/>
    <property type="match status" value="1"/>
</dbReference>
<comment type="caution">
    <text evidence="5">The sequence shown here is derived from an EMBL/GenBank/DDBJ whole genome shotgun (WGS) entry which is preliminary data.</text>
</comment>
<dbReference type="OrthoDB" id="9355041at2759"/>
<keyword evidence="2" id="KW-0732">Signal</keyword>
<evidence type="ECO:0000256" key="1">
    <source>
        <dbReference type="ARBA" id="ARBA00023319"/>
    </source>
</evidence>
<feature type="signal peptide" evidence="2">
    <location>
        <begin position="1"/>
        <end position="25"/>
    </location>
</feature>
<dbReference type="SMART" id="SM00060">
    <property type="entry name" value="FN3"/>
    <property type="match status" value="1"/>
</dbReference>
<keyword evidence="1" id="KW-0393">Immunoglobulin domain</keyword>
<reference evidence="5" key="1">
    <citation type="submission" date="2021-03" db="EMBL/GenBank/DDBJ databases">
        <title>Chromosome level genome of the anhydrobiotic midge Polypedilum vanderplanki.</title>
        <authorList>
            <person name="Yoshida Y."/>
            <person name="Kikawada T."/>
            <person name="Gusev O."/>
        </authorList>
    </citation>
    <scope>NUCLEOTIDE SEQUENCE</scope>
    <source>
        <strain evidence="5">NIAS01</strain>
        <tissue evidence="5">Whole body or cell culture</tissue>
    </source>
</reference>
<dbReference type="GO" id="GO:0005886">
    <property type="term" value="C:plasma membrane"/>
    <property type="evidence" value="ECO:0007669"/>
    <property type="project" value="TreeGrafter"/>
</dbReference>
<dbReference type="AlphaFoldDB" id="A0A9J6C1L6"/>
<feature type="domain" description="Ig-like" evidence="3">
    <location>
        <begin position="231"/>
        <end position="324"/>
    </location>
</feature>
<dbReference type="GO" id="GO:0098632">
    <property type="term" value="F:cell-cell adhesion mediator activity"/>
    <property type="evidence" value="ECO:0007669"/>
    <property type="project" value="TreeGrafter"/>
</dbReference>
<dbReference type="CDD" id="cd00096">
    <property type="entry name" value="Ig"/>
    <property type="match status" value="1"/>
</dbReference>
<proteinExistence type="predicted"/>
<dbReference type="InterPro" id="IPR003961">
    <property type="entry name" value="FN3_dom"/>
</dbReference>
<dbReference type="PROSITE" id="PS50835">
    <property type="entry name" value="IG_LIKE"/>
    <property type="match status" value="2"/>
</dbReference>
<dbReference type="SMART" id="SM00408">
    <property type="entry name" value="IGc2"/>
    <property type="match status" value="2"/>
</dbReference>
<dbReference type="InterPro" id="IPR036116">
    <property type="entry name" value="FN3_sf"/>
</dbReference>
<dbReference type="InterPro" id="IPR036179">
    <property type="entry name" value="Ig-like_dom_sf"/>
</dbReference>
<gene>
    <name evidence="5" type="ORF">PVAND_005283</name>
</gene>